<organism evidence="2 3">
    <name type="scientific">Roseovarius marisflavi</name>
    <dbReference type="NCBI Taxonomy" id="1054996"/>
    <lineage>
        <taxon>Bacteria</taxon>
        <taxon>Pseudomonadati</taxon>
        <taxon>Pseudomonadota</taxon>
        <taxon>Alphaproteobacteria</taxon>
        <taxon>Rhodobacterales</taxon>
        <taxon>Roseobacteraceae</taxon>
        <taxon>Roseovarius</taxon>
    </lineage>
</organism>
<keyword evidence="3" id="KW-1185">Reference proteome</keyword>
<dbReference type="EMBL" id="FRBN01000016">
    <property type="protein sequence ID" value="SHL50075.1"/>
    <property type="molecule type" value="Genomic_DNA"/>
</dbReference>
<evidence type="ECO:0000259" key="1">
    <source>
        <dbReference type="Pfam" id="PF13403"/>
    </source>
</evidence>
<dbReference type="InterPro" id="IPR036844">
    <property type="entry name" value="Hint_dom_sf"/>
</dbReference>
<dbReference type="AlphaFoldDB" id="A0A1M7B4X8"/>
<dbReference type="Proteomes" id="UP000184191">
    <property type="component" value="Unassembled WGS sequence"/>
</dbReference>
<reference evidence="3" key="1">
    <citation type="submission" date="2016-11" db="EMBL/GenBank/DDBJ databases">
        <authorList>
            <person name="Varghese N."/>
            <person name="Submissions S."/>
        </authorList>
    </citation>
    <scope>NUCLEOTIDE SEQUENCE [LARGE SCALE GENOMIC DNA]</scope>
    <source>
        <strain evidence="3">DSM 29327</strain>
    </source>
</reference>
<proteinExistence type="predicted"/>
<accession>A0A1M7B4X8</accession>
<evidence type="ECO:0000313" key="3">
    <source>
        <dbReference type="Proteomes" id="UP000184191"/>
    </source>
</evidence>
<dbReference type="OrthoDB" id="6305173at2"/>
<feature type="domain" description="Hedgehog/Intein (Hint)" evidence="1">
    <location>
        <begin position="121"/>
        <end position="245"/>
    </location>
</feature>
<gene>
    <name evidence="2" type="ORF">SAMN05444414_11662</name>
</gene>
<dbReference type="STRING" id="1054996.SAMN05444414_11662"/>
<name>A0A1M7B4X8_9RHOB</name>
<dbReference type="SUPFAM" id="SSF51294">
    <property type="entry name" value="Hedgehog/intein (Hint) domain"/>
    <property type="match status" value="1"/>
</dbReference>
<sequence length="298" mass="31884">MVSGVEIPIDRGATEMAETIFGDGAQVISASYSGDQESSDIYTNSDTIAPGGEAVQFAFLSEEHSEYATVAFLDFVGVWINGSPVRLGVGDGDTEVFDCTCDVQSSTGETDVGIVTVDSVPCFIADTLVLTPGGEVAAETQARGGLMITQDDGAQPLRWIGQRRVAAQGEFAPIRIAADAFGSHREWPLSPLHRVLIRDNRAELLSDESEGLVSAPGTVDYIRILSARHPVVFSEGLATESFLPGPQVNHSFEADIVREICTLFPEIDPETGQGYSGAARRTLKRYEARLLMAQGRAA</sequence>
<dbReference type="Pfam" id="PF13403">
    <property type="entry name" value="Hint_2"/>
    <property type="match status" value="1"/>
</dbReference>
<dbReference type="RefSeq" id="WP_073198910.1">
    <property type="nucleotide sequence ID" value="NZ_FRBN01000016.1"/>
</dbReference>
<evidence type="ECO:0000313" key="2">
    <source>
        <dbReference type="EMBL" id="SHL50075.1"/>
    </source>
</evidence>
<dbReference type="InterPro" id="IPR028992">
    <property type="entry name" value="Hedgehog/Intein_dom"/>
</dbReference>
<protein>
    <submittedName>
        <fullName evidence="2">Hint domain-containing protein</fullName>
    </submittedName>
</protein>